<gene>
    <name evidence="11" type="primary">motA2</name>
    <name evidence="11" type="ordered locus">HRM2_28630</name>
</gene>
<evidence type="ECO:0000256" key="4">
    <source>
        <dbReference type="ARBA" id="ARBA00022475"/>
    </source>
</evidence>
<dbReference type="AlphaFoldDB" id="C0QJD8"/>
<accession>C0QJD8</accession>
<evidence type="ECO:0000256" key="2">
    <source>
        <dbReference type="ARBA" id="ARBA00008038"/>
    </source>
</evidence>
<dbReference type="HOGENOM" id="CLU_079895_1_0_7"/>
<dbReference type="STRING" id="177437.HRM2_28630"/>
<name>C0QJD8_DESAH</name>
<dbReference type="PROSITE" id="PS01307">
    <property type="entry name" value="MOTA"/>
    <property type="match status" value="1"/>
</dbReference>
<dbReference type="eggNOG" id="COG1291">
    <property type="taxonomic scope" value="Bacteria"/>
</dbReference>
<evidence type="ECO:0000313" key="12">
    <source>
        <dbReference type="Proteomes" id="UP000000442"/>
    </source>
</evidence>
<dbReference type="InterPro" id="IPR047055">
    <property type="entry name" value="MotA-like"/>
</dbReference>
<feature type="transmembrane region" description="Helical" evidence="9">
    <location>
        <begin position="146"/>
        <end position="166"/>
    </location>
</feature>
<keyword evidence="6" id="KW-0283">Flagellar rotation</keyword>
<evidence type="ECO:0000256" key="7">
    <source>
        <dbReference type="ARBA" id="ARBA00022989"/>
    </source>
</evidence>
<comment type="subcellular location">
    <subcellularLocation>
        <location evidence="1">Cell membrane</location>
        <topology evidence="1">Multi-pass membrane protein</topology>
    </subcellularLocation>
</comment>
<dbReference type="GO" id="GO:0071978">
    <property type="term" value="P:bacterial-type flagellum-dependent swarming motility"/>
    <property type="evidence" value="ECO:0007669"/>
    <property type="project" value="InterPro"/>
</dbReference>
<dbReference type="KEGG" id="dat:HRM2_28630"/>
<evidence type="ECO:0000256" key="8">
    <source>
        <dbReference type="ARBA" id="ARBA00023136"/>
    </source>
</evidence>
<evidence type="ECO:0000313" key="11">
    <source>
        <dbReference type="EMBL" id="ACN15951.1"/>
    </source>
</evidence>
<feature type="transmembrane region" description="Helical" evidence="9">
    <location>
        <begin position="7"/>
        <end position="24"/>
    </location>
</feature>
<proteinExistence type="inferred from homology"/>
<evidence type="ECO:0000256" key="1">
    <source>
        <dbReference type="ARBA" id="ARBA00004651"/>
    </source>
</evidence>
<comment type="similarity">
    <text evidence="2">Belongs to the MotA family.</text>
</comment>
<dbReference type="GO" id="GO:0006935">
    <property type="term" value="P:chemotaxis"/>
    <property type="evidence" value="ECO:0007669"/>
    <property type="project" value="InterPro"/>
</dbReference>
<dbReference type="Proteomes" id="UP000000442">
    <property type="component" value="Chromosome"/>
</dbReference>
<evidence type="ECO:0000259" key="10">
    <source>
        <dbReference type="Pfam" id="PF01618"/>
    </source>
</evidence>
<sequence>MDIASLLGIASGIFLIVGAIFLGGDIHNFINIPGLMIVGGGSLATTLLTFQFRDVFAAFKAAYFVFSKEKEDPNEAVAIMISLCQISRRQGLLELSKIETDSGFLKKACGLIADGSSNDVIRNALITEIESLKMRHFIVQDVFRKMGIYSPAFGMLGTLIGLVQMLSNLQEPSQIGPAMATALLTTFYGSLMSTMFFLPIAGKLKARTILEVINLEIMLEGSISILDNNNPVILYEKLSSFISARLRKPMKEMVGR</sequence>
<dbReference type="RefSeq" id="WP_015904713.1">
    <property type="nucleotide sequence ID" value="NC_012108.1"/>
</dbReference>
<dbReference type="InterPro" id="IPR002898">
    <property type="entry name" value="MotA_ExbB_proton_chnl"/>
</dbReference>
<dbReference type="EMBL" id="CP001087">
    <property type="protein sequence ID" value="ACN15951.1"/>
    <property type="molecule type" value="Genomic_DNA"/>
</dbReference>
<evidence type="ECO:0000256" key="9">
    <source>
        <dbReference type="SAM" id="Phobius"/>
    </source>
</evidence>
<dbReference type="PANTHER" id="PTHR30433">
    <property type="entry name" value="CHEMOTAXIS PROTEIN MOTA"/>
    <property type="match status" value="1"/>
</dbReference>
<evidence type="ECO:0000256" key="5">
    <source>
        <dbReference type="ARBA" id="ARBA00022692"/>
    </source>
</evidence>
<keyword evidence="5 9" id="KW-0812">Transmembrane</keyword>
<protein>
    <submittedName>
        <fullName evidence="11">MotA2</fullName>
    </submittedName>
</protein>
<keyword evidence="4" id="KW-1003">Cell membrane</keyword>
<dbReference type="InterPro" id="IPR000540">
    <property type="entry name" value="Flag_MotA_CS"/>
</dbReference>
<evidence type="ECO:0000256" key="3">
    <source>
        <dbReference type="ARBA" id="ARBA00022448"/>
    </source>
</evidence>
<feature type="domain" description="MotA/TolQ/ExbB proton channel" evidence="10">
    <location>
        <begin position="101"/>
        <end position="212"/>
    </location>
</feature>
<keyword evidence="8 9" id="KW-0472">Membrane</keyword>
<dbReference type="OrthoDB" id="9806929at2"/>
<dbReference type="Pfam" id="PF01618">
    <property type="entry name" value="MotA_ExbB"/>
    <property type="match status" value="1"/>
</dbReference>
<reference evidence="11 12" key="1">
    <citation type="journal article" date="2009" name="Environ. Microbiol.">
        <title>Genome sequence of Desulfobacterium autotrophicum HRM2, a marine sulfate reducer oxidizing organic carbon completely to carbon dioxide.</title>
        <authorList>
            <person name="Strittmatter A.W."/>
            <person name="Liesegang H."/>
            <person name="Rabus R."/>
            <person name="Decker I."/>
            <person name="Amann J."/>
            <person name="Andres S."/>
            <person name="Henne A."/>
            <person name="Fricke W.F."/>
            <person name="Martinez-Arias R."/>
            <person name="Bartels D."/>
            <person name="Goesmann A."/>
            <person name="Krause L."/>
            <person name="Puehler A."/>
            <person name="Klenk H.P."/>
            <person name="Richter M."/>
            <person name="Schuler M."/>
            <person name="Gloeckner F.O."/>
            <person name="Meyerdierks A."/>
            <person name="Gottschalk G."/>
            <person name="Amann R."/>
        </authorList>
    </citation>
    <scope>NUCLEOTIDE SEQUENCE [LARGE SCALE GENOMIC DNA]</scope>
    <source>
        <strain evidence="12">ATCC 43914 / DSM 3382 / HRM2</strain>
    </source>
</reference>
<keyword evidence="12" id="KW-1185">Reference proteome</keyword>
<keyword evidence="3" id="KW-0813">Transport</keyword>
<feature type="transmembrane region" description="Helical" evidence="9">
    <location>
        <begin position="178"/>
        <end position="198"/>
    </location>
</feature>
<organism evidence="11 12">
    <name type="scientific">Desulforapulum autotrophicum (strain ATCC 43914 / DSM 3382 / VKM B-1955 / HRM2)</name>
    <name type="common">Desulfobacterium autotrophicum</name>
    <dbReference type="NCBI Taxonomy" id="177437"/>
    <lineage>
        <taxon>Bacteria</taxon>
        <taxon>Pseudomonadati</taxon>
        <taxon>Thermodesulfobacteriota</taxon>
        <taxon>Desulfobacteria</taxon>
        <taxon>Desulfobacterales</taxon>
        <taxon>Desulfobacteraceae</taxon>
        <taxon>Desulforapulum</taxon>
    </lineage>
</organism>
<feature type="transmembrane region" description="Helical" evidence="9">
    <location>
        <begin position="30"/>
        <end position="50"/>
    </location>
</feature>
<evidence type="ECO:0000256" key="6">
    <source>
        <dbReference type="ARBA" id="ARBA00022779"/>
    </source>
</evidence>
<dbReference type="PANTHER" id="PTHR30433:SF2">
    <property type="entry name" value="MOTILITY PROTEIN A"/>
    <property type="match status" value="1"/>
</dbReference>
<dbReference type="GO" id="GO:0005886">
    <property type="term" value="C:plasma membrane"/>
    <property type="evidence" value="ECO:0007669"/>
    <property type="project" value="UniProtKB-SubCell"/>
</dbReference>
<keyword evidence="7 9" id="KW-1133">Transmembrane helix</keyword>